<evidence type="ECO:0000313" key="4">
    <source>
        <dbReference type="Proteomes" id="UP000266188"/>
    </source>
</evidence>
<dbReference type="PROSITE" id="PS51253">
    <property type="entry name" value="HTH_CENPB"/>
    <property type="match status" value="1"/>
</dbReference>
<proteinExistence type="predicted"/>
<dbReference type="GO" id="GO:0003677">
    <property type="term" value="F:DNA binding"/>
    <property type="evidence" value="ECO:0007669"/>
    <property type="project" value="UniProtKB-KW"/>
</dbReference>
<dbReference type="EMBL" id="MVGC01001022">
    <property type="protein sequence ID" value="RJE17399.1"/>
    <property type="molecule type" value="Genomic_DNA"/>
</dbReference>
<sequence length="90" mass="10952">MAHVLLSDRLESPPLLSEKWVRRFVNRHDEIKSKYNRRYDYQRALCEDPKKILDWFRLFQNVKAKYGILEQDIYNFDETGFLMGMTATYK</sequence>
<reference evidence="4" key="1">
    <citation type="submission" date="2017-02" db="EMBL/GenBank/DDBJ databases">
        <authorList>
            <person name="Tafer H."/>
            <person name="Lopandic K."/>
        </authorList>
    </citation>
    <scope>NUCLEOTIDE SEQUENCE [LARGE SCALE GENOMIC DNA]</scope>
    <source>
        <strain evidence="4">CBS 366.77</strain>
    </source>
</reference>
<evidence type="ECO:0000259" key="2">
    <source>
        <dbReference type="PROSITE" id="PS51253"/>
    </source>
</evidence>
<evidence type="ECO:0000256" key="1">
    <source>
        <dbReference type="ARBA" id="ARBA00023125"/>
    </source>
</evidence>
<keyword evidence="4" id="KW-1185">Reference proteome</keyword>
<feature type="domain" description="HTH CENPB-type" evidence="2">
    <location>
        <begin position="1"/>
        <end position="34"/>
    </location>
</feature>
<dbReference type="AlphaFoldDB" id="A0A3A2Z2Z3"/>
<feature type="non-terminal residue" evidence="3">
    <location>
        <position position="90"/>
    </location>
</feature>
<dbReference type="InterPro" id="IPR006600">
    <property type="entry name" value="HTH_CenpB_DNA-bd_dom"/>
</dbReference>
<gene>
    <name evidence="3" type="ORF">PHISCL_10264</name>
</gene>
<organism evidence="3 4">
    <name type="scientific">Aspergillus sclerotialis</name>
    <dbReference type="NCBI Taxonomy" id="2070753"/>
    <lineage>
        <taxon>Eukaryota</taxon>
        <taxon>Fungi</taxon>
        <taxon>Dikarya</taxon>
        <taxon>Ascomycota</taxon>
        <taxon>Pezizomycotina</taxon>
        <taxon>Eurotiomycetes</taxon>
        <taxon>Eurotiomycetidae</taxon>
        <taxon>Eurotiales</taxon>
        <taxon>Aspergillaceae</taxon>
        <taxon>Aspergillus</taxon>
        <taxon>Aspergillus subgen. Polypaecilum</taxon>
    </lineage>
</organism>
<keyword evidence="1" id="KW-0238">DNA-binding</keyword>
<dbReference type="STRING" id="2070753.A0A3A2Z2Z3"/>
<accession>A0A3A2Z2Z3</accession>
<evidence type="ECO:0000313" key="3">
    <source>
        <dbReference type="EMBL" id="RJE17399.1"/>
    </source>
</evidence>
<name>A0A3A2Z2Z3_9EURO</name>
<dbReference type="OrthoDB" id="4207519at2759"/>
<protein>
    <recommendedName>
        <fullName evidence="2">HTH CENPB-type domain-containing protein</fullName>
    </recommendedName>
</protein>
<dbReference type="Proteomes" id="UP000266188">
    <property type="component" value="Unassembled WGS sequence"/>
</dbReference>
<comment type="caution">
    <text evidence="3">The sequence shown here is derived from an EMBL/GenBank/DDBJ whole genome shotgun (WGS) entry which is preliminary data.</text>
</comment>